<dbReference type="EMBL" id="SOHQ01000044">
    <property type="protein sequence ID" value="TFD75334.1"/>
    <property type="molecule type" value="Genomic_DNA"/>
</dbReference>
<accession>A0A4Y8KIJ4</accession>
<dbReference type="GO" id="GO:0016051">
    <property type="term" value="P:carbohydrate biosynthetic process"/>
    <property type="evidence" value="ECO:0007669"/>
    <property type="project" value="InterPro"/>
</dbReference>
<protein>
    <recommendedName>
        <fullName evidence="2">Formaldehyde-activating enzyme domain-containing protein</fullName>
    </recommendedName>
</protein>
<dbReference type="SUPFAM" id="SSF54211">
    <property type="entry name" value="Ribosomal protein S5 domain 2-like"/>
    <property type="match status" value="1"/>
</dbReference>
<dbReference type="Gene3D" id="3.30.230.60">
    <property type="entry name" value="Formaldehyde-activating enzyme"/>
    <property type="match status" value="1"/>
</dbReference>
<keyword evidence="1" id="KW-0456">Lyase</keyword>
<dbReference type="InterPro" id="IPR014826">
    <property type="entry name" value="HCHO-activating_enzyme"/>
</dbReference>
<dbReference type="InterPro" id="IPR020568">
    <property type="entry name" value="Ribosomal_Su5_D2-typ_SF"/>
</dbReference>
<evidence type="ECO:0000256" key="1">
    <source>
        <dbReference type="ARBA" id="ARBA00023239"/>
    </source>
</evidence>
<dbReference type="GO" id="GO:0016840">
    <property type="term" value="F:carbon-nitrogen lyase activity"/>
    <property type="evidence" value="ECO:0007669"/>
    <property type="project" value="InterPro"/>
</dbReference>
<reference evidence="3 4" key="1">
    <citation type="submission" date="2019-03" db="EMBL/GenBank/DDBJ databases">
        <title>Genomics of glacier-inhabiting Cryobacterium strains.</title>
        <authorList>
            <person name="Liu Q."/>
            <person name="Xin Y.-H."/>
        </authorList>
    </citation>
    <scope>NUCLEOTIDE SEQUENCE [LARGE SCALE GENOMIC DNA]</scope>
    <source>
        <strain evidence="3 4">CGMCC 1.4292</strain>
    </source>
</reference>
<dbReference type="OrthoDB" id="5116495at2"/>
<proteinExistence type="predicted"/>
<gene>
    <name evidence="3" type="ORF">E3T53_16150</name>
</gene>
<dbReference type="InterPro" id="IPR037075">
    <property type="entry name" value="HCHO-activating_enzyme_sf"/>
</dbReference>
<evidence type="ECO:0000313" key="3">
    <source>
        <dbReference type="EMBL" id="TFD75334.1"/>
    </source>
</evidence>
<evidence type="ECO:0000259" key="2">
    <source>
        <dbReference type="Pfam" id="PF08714"/>
    </source>
</evidence>
<name>A0A4Y8KIJ4_9MICO</name>
<comment type="caution">
    <text evidence="3">The sequence shown here is derived from an EMBL/GenBank/DDBJ whole genome shotgun (WGS) entry which is preliminary data.</text>
</comment>
<evidence type="ECO:0000313" key="4">
    <source>
        <dbReference type="Proteomes" id="UP000298218"/>
    </source>
</evidence>
<dbReference type="Proteomes" id="UP000298218">
    <property type="component" value="Unassembled WGS sequence"/>
</dbReference>
<keyword evidence="4" id="KW-1185">Reference proteome</keyword>
<sequence>MEIMTTRDIDGRLAQGWGGDAPNGVHVNVLLARRGSPTAATIMTAFTSPSEGFTPILASVGPSQASYVTLNPPTVILNKTAAVTDFQQTLVSGAASVGISQGVLDAVARGLLEANQESVVLVSLWVDPAAENETEVKCSARAATISAIGEAVTGRTEQERQSLVDERETITHPFYNGISGPSDVE</sequence>
<feature type="domain" description="Formaldehyde-activating enzyme" evidence="2">
    <location>
        <begin position="20"/>
        <end position="174"/>
    </location>
</feature>
<organism evidence="3 4">
    <name type="scientific">Cryobacterium psychrophilum</name>
    <dbReference type="NCBI Taxonomy" id="41988"/>
    <lineage>
        <taxon>Bacteria</taxon>
        <taxon>Bacillati</taxon>
        <taxon>Actinomycetota</taxon>
        <taxon>Actinomycetes</taxon>
        <taxon>Micrococcales</taxon>
        <taxon>Microbacteriaceae</taxon>
        <taxon>Cryobacterium</taxon>
    </lineage>
</organism>
<dbReference type="Pfam" id="PF08714">
    <property type="entry name" value="Fae"/>
    <property type="match status" value="1"/>
</dbReference>
<dbReference type="AlphaFoldDB" id="A0A4Y8KIJ4"/>